<accession>A0A316A9F3</accession>
<keyword evidence="4" id="KW-1185">Reference proteome</keyword>
<keyword evidence="2" id="KW-1133">Transmembrane helix</keyword>
<keyword evidence="2" id="KW-0812">Transmembrane</keyword>
<dbReference type="Proteomes" id="UP000245469">
    <property type="component" value="Unassembled WGS sequence"/>
</dbReference>
<sequence>MSQPPTPAPGTPPEEPAQQHTEQPSEQQARAGGNPRRNLTGIAFVLLGFWFASSSWEADMSVWLRVVCVVLGAAVLGYGAVQLWQNRRR</sequence>
<comment type="caution">
    <text evidence="3">The sequence shown here is derived from an EMBL/GenBank/DDBJ whole genome shotgun (WGS) entry which is preliminary data.</text>
</comment>
<reference evidence="3 4" key="1">
    <citation type="submission" date="2018-03" db="EMBL/GenBank/DDBJ databases">
        <title>Genomic Encyclopedia of Archaeal and Bacterial Type Strains, Phase II (KMG-II): from individual species to whole genera.</title>
        <authorList>
            <person name="Goeker M."/>
        </authorList>
    </citation>
    <scope>NUCLEOTIDE SEQUENCE [LARGE SCALE GENOMIC DNA]</scope>
    <source>
        <strain evidence="3 4">DSM 44889</strain>
    </source>
</reference>
<evidence type="ECO:0000256" key="2">
    <source>
        <dbReference type="SAM" id="Phobius"/>
    </source>
</evidence>
<dbReference type="AlphaFoldDB" id="A0A316A9F3"/>
<protein>
    <submittedName>
        <fullName evidence="3">Uncharacterized protein</fullName>
    </submittedName>
</protein>
<dbReference type="EMBL" id="QGDQ01000012">
    <property type="protein sequence ID" value="PWJ53494.1"/>
    <property type="molecule type" value="Genomic_DNA"/>
</dbReference>
<organism evidence="3 4">
    <name type="scientific">Quadrisphaera granulorum</name>
    <dbReference type="NCBI Taxonomy" id="317664"/>
    <lineage>
        <taxon>Bacteria</taxon>
        <taxon>Bacillati</taxon>
        <taxon>Actinomycetota</taxon>
        <taxon>Actinomycetes</taxon>
        <taxon>Kineosporiales</taxon>
        <taxon>Kineosporiaceae</taxon>
        <taxon>Quadrisphaera</taxon>
    </lineage>
</organism>
<feature type="transmembrane region" description="Helical" evidence="2">
    <location>
        <begin position="62"/>
        <end position="81"/>
    </location>
</feature>
<dbReference type="RefSeq" id="WP_109774519.1">
    <property type="nucleotide sequence ID" value="NZ_QGDQ01000012.1"/>
</dbReference>
<feature type="compositionally biased region" description="Polar residues" evidence="1">
    <location>
        <begin position="18"/>
        <end position="28"/>
    </location>
</feature>
<evidence type="ECO:0000313" key="3">
    <source>
        <dbReference type="EMBL" id="PWJ53494.1"/>
    </source>
</evidence>
<keyword evidence="2" id="KW-0472">Membrane</keyword>
<feature type="compositionally biased region" description="Pro residues" evidence="1">
    <location>
        <begin position="1"/>
        <end position="15"/>
    </location>
</feature>
<feature type="region of interest" description="Disordered" evidence="1">
    <location>
        <begin position="1"/>
        <end position="35"/>
    </location>
</feature>
<evidence type="ECO:0000313" key="4">
    <source>
        <dbReference type="Proteomes" id="UP000245469"/>
    </source>
</evidence>
<proteinExistence type="predicted"/>
<gene>
    <name evidence="3" type="ORF">BXY45_11264</name>
</gene>
<name>A0A316A9F3_9ACTN</name>
<evidence type="ECO:0000256" key="1">
    <source>
        <dbReference type="SAM" id="MobiDB-lite"/>
    </source>
</evidence>